<name>A0A510HPA3_9ACTN</name>
<protein>
    <submittedName>
        <fullName evidence="1">Uncharacterized protein</fullName>
    </submittedName>
</protein>
<evidence type="ECO:0000313" key="2">
    <source>
        <dbReference type="Proteomes" id="UP000318065"/>
    </source>
</evidence>
<dbReference type="RefSeq" id="WP_143528544.1">
    <property type="nucleotide sequence ID" value="NZ_AP019791.1"/>
</dbReference>
<dbReference type="EMBL" id="AP019791">
    <property type="protein sequence ID" value="BBL80547.1"/>
    <property type="molecule type" value="Genomic_DNA"/>
</dbReference>
<gene>
    <name evidence="1" type="ORF">RxyAA322_24010</name>
</gene>
<dbReference type="OrthoDB" id="3831176at2"/>
<accession>A0A510HPA3</accession>
<reference evidence="1" key="1">
    <citation type="journal article" date="2019" name="Microbiol. Resour. Announc.">
        <title>Complete Genome Sequence of Rubrobacter xylanophilus Strain AA3-22, Isolated from Arima Onsen in Japan.</title>
        <authorList>
            <person name="Tomariguchi N."/>
            <person name="Miyazaki K."/>
        </authorList>
    </citation>
    <scope>NUCLEOTIDE SEQUENCE [LARGE SCALE GENOMIC DNA]</scope>
    <source>
        <strain evidence="1">AA3-22</strain>
    </source>
</reference>
<dbReference type="AlphaFoldDB" id="A0A510HPA3"/>
<evidence type="ECO:0000313" key="1">
    <source>
        <dbReference type="EMBL" id="BBL80547.1"/>
    </source>
</evidence>
<keyword evidence="2" id="KW-1185">Reference proteome</keyword>
<dbReference type="Proteomes" id="UP000318065">
    <property type="component" value="Chromosome"/>
</dbReference>
<sequence length="261" mass="27514">MREEPRIPRRGEPEIKRLAGKVMWVGRATVFLTGLSVILAIAFGVATTALAGTGVGAPFNLGQTNTVNKLSSLVGSVGSGANLRIDNNSKNASATALSLQVEPGRAPLRVNSSTRVNRLNADMLDGRDSASFVQGSGKVYVGRVVVPTSNPSPDEVVISVPGFARVRTLNCQSSGANVALTDFDQSRGTFTMWRDTGATDPDYFSSPGALSWNSNFQVTERTTWHLSVGTGSSAEAATIDVYTRVDGGNCIYSATAQVWGP</sequence>
<organism evidence="1 2">
    <name type="scientific">Rubrobacter xylanophilus</name>
    <dbReference type="NCBI Taxonomy" id="49319"/>
    <lineage>
        <taxon>Bacteria</taxon>
        <taxon>Bacillati</taxon>
        <taxon>Actinomycetota</taxon>
        <taxon>Rubrobacteria</taxon>
        <taxon>Rubrobacterales</taxon>
        <taxon>Rubrobacteraceae</taxon>
        <taxon>Rubrobacter</taxon>
    </lineage>
</organism>
<proteinExistence type="predicted"/>